<comment type="caution">
    <text evidence="1">The sequence shown here is derived from an EMBL/GenBank/DDBJ whole genome shotgun (WGS) entry which is preliminary data.</text>
</comment>
<gene>
    <name evidence="1" type="ORF">Bfra_010052</name>
</gene>
<dbReference type="Proteomes" id="UP000531561">
    <property type="component" value="Unassembled WGS sequence"/>
</dbReference>
<dbReference type="RefSeq" id="XP_037188854.1">
    <property type="nucleotide sequence ID" value="XM_037340386.1"/>
</dbReference>
<accession>A0A8H6ALX8</accession>
<sequence>MASSLYFHDISSRTPILNLIVAFSSLDRVEQRLQVMANYCGDAYEQKLAAQIYKETSDSQNMTTRLIHAFFIFLHAR</sequence>
<evidence type="ECO:0000313" key="2">
    <source>
        <dbReference type="Proteomes" id="UP000531561"/>
    </source>
</evidence>
<dbReference type="AlphaFoldDB" id="A0A8H6ALX8"/>
<keyword evidence="2" id="KW-1185">Reference proteome</keyword>
<protein>
    <submittedName>
        <fullName evidence="1">Uncharacterized protein</fullName>
    </submittedName>
</protein>
<organism evidence="1 2">
    <name type="scientific">Botrytis fragariae</name>
    <dbReference type="NCBI Taxonomy" id="1964551"/>
    <lineage>
        <taxon>Eukaryota</taxon>
        <taxon>Fungi</taxon>
        <taxon>Dikarya</taxon>
        <taxon>Ascomycota</taxon>
        <taxon>Pezizomycotina</taxon>
        <taxon>Leotiomycetes</taxon>
        <taxon>Helotiales</taxon>
        <taxon>Sclerotiniaceae</taxon>
        <taxon>Botrytis</taxon>
    </lineage>
</organism>
<dbReference type="OrthoDB" id="10435774at2759"/>
<reference evidence="1 2" key="1">
    <citation type="journal article" date="2020" name="Phytopathology">
        <title>A high-quality genome resource of Botrytis fragariae, a new and rapidly spreading fungal pathogen causing strawberry gray mold in the U.S.A.</title>
        <authorList>
            <person name="Wu Y."/>
            <person name="Saski C.A."/>
            <person name="Schnabel G."/>
            <person name="Xiao S."/>
            <person name="Hu M."/>
        </authorList>
    </citation>
    <scope>NUCLEOTIDE SEQUENCE [LARGE SCALE GENOMIC DNA]</scope>
    <source>
        <strain evidence="1 2">BVB16</strain>
    </source>
</reference>
<name>A0A8H6ALX8_9HELO</name>
<evidence type="ECO:0000313" key="1">
    <source>
        <dbReference type="EMBL" id="KAF5869907.1"/>
    </source>
</evidence>
<proteinExistence type="predicted"/>
<dbReference type="GeneID" id="59264078"/>
<dbReference type="EMBL" id="JABFCT010000015">
    <property type="protein sequence ID" value="KAF5869907.1"/>
    <property type="molecule type" value="Genomic_DNA"/>
</dbReference>